<keyword evidence="2" id="KW-0812">Transmembrane</keyword>
<dbReference type="AlphaFoldDB" id="A0A0G0HWK3"/>
<gene>
    <name evidence="3" type="ORF">US67_C0074G0006</name>
</gene>
<feature type="transmembrane region" description="Helical" evidence="2">
    <location>
        <begin position="6"/>
        <end position="25"/>
    </location>
</feature>
<accession>A0A0G0HWK3</accession>
<dbReference type="Pfam" id="PF04203">
    <property type="entry name" value="Sortase"/>
    <property type="match status" value="1"/>
</dbReference>
<evidence type="ECO:0000256" key="2">
    <source>
        <dbReference type="SAM" id="Phobius"/>
    </source>
</evidence>
<comment type="caution">
    <text evidence="3">The sequence shown here is derived from an EMBL/GenBank/DDBJ whole genome shotgun (WGS) entry which is preliminary data.</text>
</comment>
<dbReference type="GO" id="GO:0016787">
    <property type="term" value="F:hydrolase activity"/>
    <property type="evidence" value="ECO:0007669"/>
    <property type="project" value="UniProtKB-KW"/>
</dbReference>
<dbReference type="EMBL" id="LBTW01000074">
    <property type="protein sequence ID" value="KKQ46622.1"/>
    <property type="molecule type" value="Genomic_DNA"/>
</dbReference>
<dbReference type="Proteomes" id="UP000034366">
    <property type="component" value="Unassembled WGS sequence"/>
</dbReference>
<dbReference type="InterPro" id="IPR005754">
    <property type="entry name" value="Sortase"/>
</dbReference>
<keyword evidence="1" id="KW-0378">Hydrolase</keyword>
<evidence type="ECO:0000256" key="1">
    <source>
        <dbReference type="ARBA" id="ARBA00022801"/>
    </source>
</evidence>
<dbReference type="SUPFAM" id="SSF63817">
    <property type="entry name" value="Sortase"/>
    <property type="match status" value="1"/>
</dbReference>
<organism evidence="3 4">
    <name type="scientific">Candidatus Woesebacteria bacterium GW2011_GWD1_38_10</name>
    <dbReference type="NCBI Taxonomy" id="1618592"/>
    <lineage>
        <taxon>Bacteria</taxon>
        <taxon>Candidatus Woeseibacteriota</taxon>
    </lineage>
</organism>
<protein>
    <recommendedName>
        <fullName evidence="5">Sortase family protein</fullName>
    </recommendedName>
</protein>
<sequence length="183" mass="20389">MGKFLSNLFIVLGITLFIIGGYLVWERNTPRRISFDTPPPAQKGSLVDAKVLPQGKPVIIKVPSIDKELAIIPSRIVNKYWESTKKGVSYLETSPIPGEVGNSILWGHNYPNLLKDLTKVEVGDEITIVFENGGEKKFEVHFTQEVGPNQSSILNPTEDNRITLYTCSGFLDSKRFVVTALLK</sequence>
<evidence type="ECO:0000313" key="3">
    <source>
        <dbReference type="EMBL" id="KKQ46622.1"/>
    </source>
</evidence>
<evidence type="ECO:0008006" key="5">
    <source>
        <dbReference type="Google" id="ProtNLM"/>
    </source>
</evidence>
<evidence type="ECO:0000313" key="4">
    <source>
        <dbReference type="Proteomes" id="UP000034366"/>
    </source>
</evidence>
<name>A0A0G0HWK3_9BACT</name>
<reference evidence="3 4" key="1">
    <citation type="journal article" date="2015" name="Nature">
        <title>rRNA introns, odd ribosomes, and small enigmatic genomes across a large radiation of phyla.</title>
        <authorList>
            <person name="Brown C.T."/>
            <person name="Hug L.A."/>
            <person name="Thomas B.C."/>
            <person name="Sharon I."/>
            <person name="Castelle C.J."/>
            <person name="Singh A."/>
            <person name="Wilkins M.J."/>
            <person name="Williams K.H."/>
            <person name="Banfield J.F."/>
        </authorList>
    </citation>
    <scope>NUCLEOTIDE SEQUENCE [LARGE SCALE GENOMIC DNA]</scope>
</reference>
<proteinExistence type="predicted"/>
<dbReference type="InterPro" id="IPR023365">
    <property type="entry name" value="Sortase_dom-sf"/>
</dbReference>
<keyword evidence="2" id="KW-0472">Membrane</keyword>
<dbReference type="Gene3D" id="2.40.260.10">
    <property type="entry name" value="Sortase"/>
    <property type="match status" value="1"/>
</dbReference>
<keyword evidence="2" id="KW-1133">Transmembrane helix</keyword>